<dbReference type="EMBL" id="JASJOS010000029">
    <property type="protein sequence ID" value="MDJ1486162.1"/>
    <property type="molecule type" value="Genomic_DNA"/>
</dbReference>
<dbReference type="Pfam" id="PF01584">
    <property type="entry name" value="CheW"/>
    <property type="match status" value="1"/>
</dbReference>
<dbReference type="PANTHER" id="PTHR22617:SF23">
    <property type="entry name" value="CHEMOTAXIS PROTEIN CHEW"/>
    <property type="match status" value="1"/>
</dbReference>
<dbReference type="AlphaFoldDB" id="A0AAE3QVD9"/>
<dbReference type="RefSeq" id="WP_313989548.1">
    <property type="nucleotide sequence ID" value="NZ_JASJOS010000029.1"/>
</dbReference>
<dbReference type="PROSITE" id="PS50851">
    <property type="entry name" value="CHEW"/>
    <property type="match status" value="1"/>
</dbReference>
<dbReference type="PANTHER" id="PTHR22617">
    <property type="entry name" value="CHEMOTAXIS SENSOR HISTIDINE KINASE-RELATED"/>
    <property type="match status" value="1"/>
</dbReference>
<name>A0AAE3QVD9_9BACT</name>
<evidence type="ECO:0000313" key="3">
    <source>
        <dbReference type="Proteomes" id="UP001241110"/>
    </source>
</evidence>
<sequence>MSTVPIKRQSYLSFNLGEEKFATNELRVREVLKVTKITIVPDTPPFVRGITNLRGMIMPVIDTRIKCGMVSVPTTQDSCLLVLTITKSNEKQSEFITIGALVDSVIEVFEADQHQIKSLPIINSEYQDKFIQGTFKIGDDFIMYLNIDELFSLDEKENLSHLGLQ</sequence>
<accession>A0AAE3QVD9</accession>
<dbReference type="SMART" id="SM00260">
    <property type="entry name" value="CheW"/>
    <property type="match status" value="1"/>
</dbReference>
<dbReference type="GO" id="GO:0007165">
    <property type="term" value="P:signal transduction"/>
    <property type="evidence" value="ECO:0007669"/>
    <property type="project" value="InterPro"/>
</dbReference>
<comment type="caution">
    <text evidence="2">The sequence shown here is derived from an EMBL/GenBank/DDBJ whole genome shotgun (WGS) entry which is preliminary data.</text>
</comment>
<protein>
    <submittedName>
        <fullName evidence="2">Chemotaxis protein CheW</fullName>
    </submittedName>
</protein>
<gene>
    <name evidence="2" type="ORF">QNI16_37110</name>
</gene>
<evidence type="ECO:0000313" key="2">
    <source>
        <dbReference type="EMBL" id="MDJ1486162.1"/>
    </source>
</evidence>
<proteinExistence type="predicted"/>
<dbReference type="GO" id="GO:0005829">
    <property type="term" value="C:cytosol"/>
    <property type="evidence" value="ECO:0007669"/>
    <property type="project" value="TreeGrafter"/>
</dbReference>
<dbReference type="Gene3D" id="2.40.50.180">
    <property type="entry name" value="CheA-289, Domain 4"/>
    <property type="match status" value="1"/>
</dbReference>
<dbReference type="GO" id="GO:0006935">
    <property type="term" value="P:chemotaxis"/>
    <property type="evidence" value="ECO:0007669"/>
    <property type="project" value="InterPro"/>
</dbReference>
<dbReference type="Proteomes" id="UP001241110">
    <property type="component" value="Unassembled WGS sequence"/>
</dbReference>
<feature type="domain" description="CheW-like" evidence="1">
    <location>
        <begin position="8"/>
        <end position="156"/>
    </location>
</feature>
<organism evidence="2 3">
    <name type="scientific">Xanthocytophaga flava</name>
    <dbReference type="NCBI Taxonomy" id="3048013"/>
    <lineage>
        <taxon>Bacteria</taxon>
        <taxon>Pseudomonadati</taxon>
        <taxon>Bacteroidota</taxon>
        <taxon>Cytophagia</taxon>
        <taxon>Cytophagales</taxon>
        <taxon>Rhodocytophagaceae</taxon>
        <taxon>Xanthocytophaga</taxon>
    </lineage>
</organism>
<dbReference type="InterPro" id="IPR039315">
    <property type="entry name" value="CheW"/>
</dbReference>
<dbReference type="Gene3D" id="2.30.30.40">
    <property type="entry name" value="SH3 Domains"/>
    <property type="match status" value="1"/>
</dbReference>
<dbReference type="SUPFAM" id="SSF50341">
    <property type="entry name" value="CheW-like"/>
    <property type="match status" value="1"/>
</dbReference>
<dbReference type="InterPro" id="IPR002545">
    <property type="entry name" value="CheW-lke_dom"/>
</dbReference>
<reference evidence="2" key="1">
    <citation type="submission" date="2023-05" db="EMBL/GenBank/DDBJ databases">
        <authorList>
            <person name="Zhang X."/>
        </authorList>
    </citation>
    <scope>NUCLEOTIDE SEQUENCE</scope>
    <source>
        <strain evidence="2">YF14B1</strain>
    </source>
</reference>
<dbReference type="InterPro" id="IPR036061">
    <property type="entry name" value="CheW-like_dom_sf"/>
</dbReference>
<evidence type="ECO:0000259" key="1">
    <source>
        <dbReference type="PROSITE" id="PS50851"/>
    </source>
</evidence>